<protein>
    <submittedName>
        <fullName evidence="1">Uncharacterized protein</fullName>
    </submittedName>
</protein>
<proteinExistence type="predicted"/>
<dbReference type="Proteomes" id="UP000582231">
    <property type="component" value="Unassembled WGS sequence"/>
</dbReference>
<keyword evidence="2" id="KW-1185">Reference proteome</keyword>
<gene>
    <name evidence="1" type="ORF">BJ958_002525</name>
</gene>
<dbReference type="EMBL" id="JACCBF010000001">
    <property type="protein sequence ID" value="NYD30979.1"/>
    <property type="molecule type" value="Genomic_DNA"/>
</dbReference>
<evidence type="ECO:0000313" key="2">
    <source>
        <dbReference type="Proteomes" id="UP000582231"/>
    </source>
</evidence>
<reference evidence="1 2" key="1">
    <citation type="submission" date="2020-07" db="EMBL/GenBank/DDBJ databases">
        <title>Sequencing the genomes of 1000 actinobacteria strains.</title>
        <authorList>
            <person name="Klenk H.-P."/>
        </authorList>
    </citation>
    <scope>NUCLEOTIDE SEQUENCE [LARGE SCALE GENOMIC DNA]</scope>
    <source>
        <strain evidence="1 2">DSM 19082</strain>
    </source>
</reference>
<evidence type="ECO:0000313" key="1">
    <source>
        <dbReference type="EMBL" id="NYD30979.1"/>
    </source>
</evidence>
<name>A0A852RK38_9ACTN</name>
<dbReference type="AlphaFoldDB" id="A0A852RK38"/>
<sequence>MDAAFDAGIAVATQIAPDDARFMIVVDCVRVALAAAVARGAKRINEQPTGCGHLVASAQKARPVLPIERTPRVGRHPGRIDDARFCNVDHPANVPMAIQVGITAMWRLDRVAIPVAPVADSLFMDEA</sequence>
<accession>A0A852RK38</accession>
<organism evidence="1 2">
    <name type="scientific">Nocardioides kongjuensis</name>
    <dbReference type="NCBI Taxonomy" id="349522"/>
    <lineage>
        <taxon>Bacteria</taxon>
        <taxon>Bacillati</taxon>
        <taxon>Actinomycetota</taxon>
        <taxon>Actinomycetes</taxon>
        <taxon>Propionibacteriales</taxon>
        <taxon>Nocardioidaceae</taxon>
        <taxon>Nocardioides</taxon>
    </lineage>
</organism>
<comment type="caution">
    <text evidence="1">The sequence shown here is derived from an EMBL/GenBank/DDBJ whole genome shotgun (WGS) entry which is preliminary data.</text>
</comment>